<evidence type="ECO:0000313" key="1">
    <source>
        <dbReference type="EMBL" id="KAK9667833.1"/>
    </source>
</evidence>
<keyword evidence="2" id="KW-1185">Reference proteome</keyword>
<dbReference type="EMBL" id="JBDFQZ010000013">
    <property type="protein sequence ID" value="KAK9667833.1"/>
    <property type="molecule type" value="Genomic_DNA"/>
</dbReference>
<comment type="caution">
    <text evidence="1">The sequence shown here is derived from an EMBL/GenBank/DDBJ whole genome shotgun (WGS) entry which is preliminary data.</text>
</comment>
<sequence length="107" mass="12094">MATMHSEKPQRQVYCNMTNETSSEMFCKRYIDFSGGPPPRPLPTISAGGYYENDNVVTKGAVVYVGRNKEQYPSAWVLAWDAPGSDVTFPRPSRFMLPVDPRMKLTK</sequence>
<protein>
    <submittedName>
        <fullName evidence="1">Uncharacterized protein</fullName>
    </submittedName>
</protein>
<dbReference type="AlphaFoldDB" id="A0AAW1H1E7"/>
<accession>A0AAW1H1E7</accession>
<proteinExistence type="predicted"/>
<reference evidence="1" key="1">
    <citation type="submission" date="2024-03" db="EMBL/GenBank/DDBJ databases">
        <title>WGS assembly of Saponaria officinalis var. Norfolk2.</title>
        <authorList>
            <person name="Jenkins J."/>
            <person name="Shu S."/>
            <person name="Grimwood J."/>
            <person name="Barry K."/>
            <person name="Goodstein D."/>
            <person name="Schmutz J."/>
            <person name="Leebens-Mack J."/>
            <person name="Osbourn A."/>
        </authorList>
    </citation>
    <scope>NUCLEOTIDE SEQUENCE [LARGE SCALE GENOMIC DNA]</scope>
    <source>
        <strain evidence="1">JIC</strain>
    </source>
</reference>
<organism evidence="1 2">
    <name type="scientific">Saponaria officinalis</name>
    <name type="common">Common soapwort</name>
    <name type="synonym">Lychnis saponaria</name>
    <dbReference type="NCBI Taxonomy" id="3572"/>
    <lineage>
        <taxon>Eukaryota</taxon>
        <taxon>Viridiplantae</taxon>
        <taxon>Streptophyta</taxon>
        <taxon>Embryophyta</taxon>
        <taxon>Tracheophyta</taxon>
        <taxon>Spermatophyta</taxon>
        <taxon>Magnoliopsida</taxon>
        <taxon>eudicotyledons</taxon>
        <taxon>Gunneridae</taxon>
        <taxon>Pentapetalae</taxon>
        <taxon>Caryophyllales</taxon>
        <taxon>Caryophyllaceae</taxon>
        <taxon>Caryophylleae</taxon>
        <taxon>Saponaria</taxon>
    </lineage>
</organism>
<dbReference type="Proteomes" id="UP001443914">
    <property type="component" value="Unassembled WGS sequence"/>
</dbReference>
<evidence type="ECO:0000313" key="2">
    <source>
        <dbReference type="Proteomes" id="UP001443914"/>
    </source>
</evidence>
<name>A0AAW1H1E7_SAPOF</name>
<gene>
    <name evidence="1" type="ORF">RND81_13G014000</name>
</gene>